<feature type="compositionally biased region" description="Basic and acidic residues" evidence="1">
    <location>
        <begin position="52"/>
        <end position="61"/>
    </location>
</feature>
<reference evidence="4 5" key="1">
    <citation type="submission" date="2024-09" db="EMBL/GenBank/DDBJ databases">
        <title>Chromosome-scale assembly of Riccia sorocarpa.</title>
        <authorList>
            <person name="Paukszto L."/>
        </authorList>
    </citation>
    <scope>NUCLEOTIDE SEQUENCE [LARGE SCALE GENOMIC DNA]</scope>
    <source>
        <strain evidence="4">LP-2024</strain>
        <tissue evidence="4">Aerial parts of the thallus</tissue>
    </source>
</reference>
<feature type="region of interest" description="Disordered" evidence="1">
    <location>
        <begin position="289"/>
        <end position="311"/>
    </location>
</feature>
<feature type="compositionally biased region" description="Basic and acidic residues" evidence="1">
    <location>
        <begin position="210"/>
        <end position="223"/>
    </location>
</feature>
<feature type="region of interest" description="Disordered" evidence="1">
    <location>
        <begin position="467"/>
        <end position="514"/>
    </location>
</feature>
<gene>
    <name evidence="4" type="ORF">R1sor_003266</name>
</gene>
<keyword evidence="5" id="KW-1185">Reference proteome</keyword>
<feature type="domain" description="DUF3741" evidence="3">
    <location>
        <begin position="275"/>
        <end position="295"/>
    </location>
</feature>
<feature type="compositionally biased region" description="Polar residues" evidence="1">
    <location>
        <begin position="41"/>
        <end position="50"/>
    </location>
</feature>
<feature type="compositionally biased region" description="Basic and acidic residues" evidence="1">
    <location>
        <begin position="393"/>
        <end position="408"/>
    </location>
</feature>
<feature type="compositionally biased region" description="Basic and acidic residues" evidence="1">
    <location>
        <begin position="734"/>
        <end position="746"/>
    </location>
</feature>
<evidence type="ECO:0000259" key="3">
    <source>
        <dbReference type="Pfam" id="PF14383"/>
    </source>
</evidence>
<dbReference type="Pfam" id="PF14383">
    <property type="entry name" value="VARLMGL"/>
    <property type="match status" value="1"/>
</dbReference>
<feature type="compositionally biased region" description="Basic and acidic residues" evidence="1">
    <location>
        <begin position="1"/>
        <end position="20"/>
    </location>
</feature>
<evidence type="ECO:0000313" key="4">
    <source>
        <dbReference type="EMBL" id="KAL3685244.1"/>
    </source>
</evidence>
<protein>
    <recommendedName>
        <fullName evidence="6">DUF4378 domain-containing protein</fullName>
    </recommendedName>
</protein>
<feature type="region of interest" description="Disordered" evidence="1">
    <location>
        <begin position="79"/>
        <end position="173"/>
    </location>
</feature>
<feature type="compositionally biased region" description="Basic and acidic residues" evidence="1">
    <location>
        <begin position="639"/>
        <end position="656"/>
    </location>
</feature>
<feature type="compositionally biased region" description="Basic and acidic residues" evidence="1">
    <location>
        <begin position="476"/>
        <end position="491"/>
    </location>
</feature>
<dbReference type="Proteomes" id="UP001633002">
    <property type="component" value="Unassembled WGS sequence"/>
</dbReference>
<sequence>MEYIREERNRHSGYEVRAESPRTQYFLKEPQRVPYDFAGTPRSSSANGRSTGDGRDLTRSSLDIKDIVRAQFLRERARASVDKDIVHQSSAELRERESPRFASLKYKEPSLDTREVARPETPRSASSPRLSIRLKEAVRAAVESSKGKHVRSSSESSDVGAGKPRETTRTAAESRLLVELRESPRLTRDAPRYSCDGRDVLRLSVDSSKDTLRAAAQRARESPRLSVDGRASPRLPRSDIIANGQLQGPTVSNSGHLQSVCLESDGRDSCAADQRRRVPSLVARLMGLEDLPHDQTLSRPTTPPKKPSKESKILKSLLQYTPVPEPKPAVECRQADLQNVDFYYKPRSSGSSYEYPEVYPPAGSQADWNPVPETLGHLRLSSKQLGMESVPSSRKETRDIGSLRHEEGTQGVPRQLTEAVLTVLKHSDGKRRVPMSYAEMENRLRQLRLRSSYQDHKSLMQILEAMQTKGLLSGPRSRESSEESRESRQQLDSRQQTTPRHITLPKLQESSSEAMKVKNLQELRKLGSKLQDQQGVGSNAADGAKILRQSQSVSKTVTVEQEPQPEASIVVMKPIGKPVKKSRSQNPAMLLESMPPKGGKESPGKSSPWGSPVNRPSRSQPGYGFGREPTNRFNAEEALSSKRRERMIARNAREVQPEPSAPRSPRLITVPQSSGKLRSSGSRDAPEKPSSKLVSGSSVSRVAESGRRPRSTSAVPKEKEESSKLLANSLRSHSSRDLLGLRKGAVEPEVVQTRVLRRSNSDGKIQFPVDKERNSGSPPETSSHHRSRSSSSKSRGSLSDTEAPSTPIKRKPVTSGSKSSGSGDRSKEKSSSTPGTPGCTTPRSIARNIAADFSKKKEEQSCVVAESLQQVRVTEGDATDQSGARTPLVGLTNRLQNMEFVDLDQKDNQGLRTPRGAIIVKKTLPQQEDSNLVSDIIDVTIDQSQPSPISVLDGAVFQEEDFSPLQLSKCLNADVDLCLSGESAFSEAVGQGETVLQERVNHAAPEVVTPVAENSDKYTSKESCKVVPARGEDKIIGLQETEERSYVRDVLLVSGATMGIKAVNPAGNPIDSTVYDYLDEKKGIAEYGWEKNPDGICDSVKWEGMKARQAMDRRMLFDTVNDILTTMLVPYVNVKPWMQALVLPPLRKRPTGQKLVQAVWDELQALPPQEPCDDICESLYLVLQKDLTLAANAWISFSEEVEEIGLEIEKMIYQELLDEVVCCLSLSYMG</sequence>
<dbReference type="PANTHER" id="PTHR31680:SF4">
    <property type="entry name" value="LONGIFOLIA PROTEIN"/>
    <property type="match status" value="1"/>
</dbReference>
<dbReference type="Pfam" id="PF14309">
    <property type="entry name" value="DUF4378"/>
    <property type="match status" value="1"/>
</dbReference>
<organism evidence="4 5">
    <name type="scientific">Riccia sorocarpa</name>
    <dbReference type="NCBI Taxonomy" id="122646"/>
    <lineage>
        <taxon>Eukaryota</taxon>
        <taxon>Viridiplantae</taxon>
        <taxon>Streptophyta</taxon>
        <taxon>Embryophyta</taxon>
        <taxon>Marchantiophyta</taxon>
        <taxon>Marchantiopsida</taxon>
        <taxon>Marchantiidae</taxon>
        <taxon>Marchantiales</taxon>
        <taxon>Ricciaceae</taxon>
        <taxon>Riccia</taxon>
    </lineage>
</organism>
<evidence type="ECO:0000259" key="2">
    <source>
        <dbReference type="Pfam" id="PF14309"/>
    </source>
</evidence>
<feature type="compositionally biased region" description="Polar residues" evidence="1">
    <location>
        <begin position="604"/>
        <end position="620"/>
    </location>
</feature>
<dbReference type="InterPro" id="IPR025486">
    <property type="entry name" value="DUF4378"/>
</dbReference>
<dbReference type="InterPro" id="IPR032795">
    <property type="entry name" value="DUF3741-assoc"/>
</dbReference>
<dbReference type="PANTHER" id="PTHR31680">
    <property type="entry name" value="LONGIFOLIA PROTEIN"/>
    <property type="match status" value="1"/>
</dbReference>
<dbReference type="InterPro" id="IPR033334">
    <property type="entry name" value="LNG1/2"/>
</dbReference>
<feature type="region of interest" description="Disordered" evidence="1">
    <location>
        <begin position="383"/>
        <end position="412"/>
    </location>
</feature>
<dbReference type="AlphaFoldDB" id="A0ABD3H3X4"/>
<evidence type="ECO:0008006" key="6">
    <source>
        <dbReference type="Google" id="ProtNLM"/>
    </source>
</evidence>
<feature type="region of interest" description="Disordered" evidence="1">
    <location>
        <begin position="573"/>
        <end position="844"/>
    </location>
</feature>
<evidence type="ECO:0000313" key="5">
    <source>
        <dbReference type="Proteomes" id="UP001633002"/>
    </source>
</evidence>
<accession>A0ABD3H3X4</accession>
<evidence type="ECO:0000256" key="1">
    <source>
        <dbReference type="SAM" id="MobiDB-lite"/>
    </source>
</evidence>
<feature type="domain" description="DUF4378" evidence="2">
    <location>
        <begin position="1044"/>
        <end position="1219"/>
    </location>
</feature>
<feature type="compositionally biased region" description="Polar residues" evidence="1">
    <location>
        <begin position="670"/>
        <end position="682"/>
    </location>
</feature>
<comment type="caution">
    <text evidence="4">The sequence shown here is derived from an EMBL/GenBank/DDBJ whole genome shotgun (WGS) entry which is preliminary data.</text>
</comment>
<feature type="compositionally biased region" description="Basic and acidic residues" evidence="1">
    <location>
        <begin position="79"/>
        <end position="121"/>
    </location>
</feature>
<feature type="compositionally biased region" description="Low complexity" evidence="1">
    <location>
        <begin position="691"/>
        <end position="702"/>
    </location>
</feature>
<feature type="compositionally biased region" description="Low complexity" evidence="1">
    <location>
        <begin position="831"/>
        <end position="844"/>
    </location>
</feature>
<dbReference type="EMBL" id="JBJQOH010000006">
    <property type="protein sequence ID" value="KAL3685244.1"/>
    <property type="molecule type" value="Genomic_DNA"/>
</dbReference>
<feature type="region of interest" description="Disordered" evidence="1">
    <location>
        <begin position="210"/>
        <end position="239"/>
    </location>
</feature>
<feature type="compositionally biased region" description="Low complexity" evidence="1">
    <location>
        <begin position="789"/>
        <end position="799"/>
    </location>
</feature>
<name>A0ABD3H3X4_9MARC</name>
<proteinExistence type="predicted"/>
<feature type="region of interest" description="Disordered" evidence="1">
    <location>
        <begin position="1"/>
        <end position="61"/>
    </location>
</feature>